<feature type="region of interest" description="Disordered" evidence="1">
    <location>
        <begin position="203"/>
        <end position="244"/>
    </location>
</feature>
<dbReference type="Proteomes" id="UP000521872">
    <property type="component" value="Unassembled WGS sequence"/>
</dbReference>
<proteinExistence type="predicted"/>
<feature type="compositionally biased region" description="Polar residues" evidence="1">
    <location>
        <begin position="234"/>
        <end position="244"/>
    </location>
</feature>
<protein>
    <submittedName>
        <fullName evidence="2">Uncharacterized protein</fullName>
    </submittedName>
</protein>
<keyword evidence="3" id="KW-1185">Reference proteome</keyword>
<reference evidence="2 3" key="1">
    <citation type="submission" date="2019-12" db="EMBL/GenBank/DDBJ databases">
        <authorList>
            <person name="Floudas D."/>
            <person name="Bentzer J."/>
            <person name="Ahren D."/>
            <person name="Johansson T."/>
            <person name="Persson P."/>
            <person name="Tunlid A."/>
        </authorList>
    </citation>
    <scope>NUCLEOTIDE SEQUENCE [LARGE SCALE GENOMIC DNA]</scope>
    <source>
        <strain evidence="2 3">CBS 102.39</strain>
    </source>
</reference>
<comment type="caution">
    <text evidence="2">The sequence shown here is derived from an EMBL/GenBank/DDBJ whole genome shotgun (WGS) entry which is preliminary data.</text>
</comment>
<evidence type="ECO:0000256" key="1">
    <source>
        <dbReference type="SAM" id="MobiDB-lite"/>
    </source>
</evidence>
<organism evidence="2 3">
    <name type="scientific">Agrocybe pediades</name>
    <dbReference type="NCBI Taxonomy" id="84607"/>
    <lineage>
        <taxon>Eukaryota</taxon>
        <taxon>Fungi</taxon>
        <taxon>Dikarya</taxon>
        <taxon>Basidiomycota</taxon>
        <taxon>Agaricomycotina</taxon>
        <taxon>Agaricomycetes</taxon>
        <taxon>Agaricomycetidae</taxon>
        <taxon>Agaricales</taxon>
        <taxon>Agaricineae</taxon>
        <taxon>Strophariaceae</taxon>
        <taxon>Agrocybe</taxon>
    </lineage>
</organism>
<accession>A0A8H4VNC7</accession>
<dbReference type="AlphaFoldDB" id="A0A8H4VNC7"/>
<sequence length="353" mass="37916">MSVSGYRCSNERRDQLITVIQSKLASYCSEKPVTFLEPNRPGPPSSRASRTTPHYILIPVHLTLGTATGDSLPPTSWSKDACHVESRINHESYGEVEEKLRSPLKLGGDADRRSEDDGLLEVEVGATYTRDNLRFSDIHTSTKDATLAIPHVKDPLPVTLAEMDAEFLHFIAQKELNLAVHEAELLELKRKWERIVNRGFGKSLSPGDANTHSTSPNGSLLLASSPSPSSSQSHTTPNFPLSGVLSPTATTPGAAVVFEGIKEGIQGVSMLIAAGLESIVQVNAADVATDKTPEQSNPIPFRLGSAPHKQHQRKANGHIYVHGQNESQSSSSTAVSAVSSGTFSLSLSSPSRL</sequence>
<feature type="compositionally biased region" description="Low complexity" evidence="1">
    <location>
        <begin position="215"/>
        <end position="233"/>
    </location>
</feature>
<evidence type="ECO:0000313" key="2">
    <source>
        <dbReference type="EMBL" id="KAF4616318.1"/>
    </source>
</evidence>
<name>A0A8H4VNC7_9AGAR</name>
<dbReference type="EMBL" id="JAACJL010000031">
    <property type="protein sequence ID" value="KAF4616318.1"/>
    <property type="molecule type" value="Genomic_DNA"/>
</dbReference>
<evidence type="ECO:0000313" key="3">
    <source>
        <dbReference type="Proteomes" id="UP000521872"/>
    </source>
</evidence>
<gene>
    <name evidence="2" type="ORF">D9613_008809</name>
</gene>